<evidence type="ECO:0000256" key="1">
    <source>
        <dbReference type="SAM" id="MobiDB-lite"/>
    </source>
</evidence>
<accession>A0A444Y9G6</accession>
<evidence type="ECO:0000313" key="2">
    <source>
        <dbReference type="EMBL" id="RYQ98569.1"/>
    </source>
</evidence>
<reference evidence="2 3" key="1">
    <citation type="submission" date="2019-01" db="EMBL/GenBank/DDBJ databases">
        <title>Sequencing of cultivated peanut Arachis hypogaea provides insights into genome evolution and oil improvement.</title>
        <authorList>
            <person name="Chen X."/>
        </authorList>
    </citation>
    <scope>NUCLEOTIDE SEQUENCE [LARGE SCALE GENOMIC DNA]</scope>
    <source>
        <strain evidence="3">cv. Fuhuasheng</strain>
        <tissue evidence="2">Leaves</tissue>
    </source>
</reference>
<sequence length="61" mass="6698">MYIGNGKGNEHDREAGGFEETREPDAFSAVYEVEAHNEWAAGAYGTKQLTEAKGKICVAHR</sequence>
<feature type="region of interest" description="Disordered" evidence="1">
    <location>
        <begin position="1"/>
        <end position="24"/>
    </location>
</feature>
<feature type="compositionally biased region" description="Basic and acidic residues" evidence="1">
    <location>
        <begin position="8"/>
        <end position="24"/>
    </location>
</feature>
<gene>
    <name evidence="2" type="ORF">Ahy_B07g086317</name>
</gene>
<proteinExistence type="predicted"/>
<organism evidence="2 3">
    <name type="scientific">Arachis hypogaea</name>
    <name type="common">Peanut</name>
    <dbReference type="NCBI Taxonomy" id="3818"/>
    <lineage>
        <taxon>Eukaryota</taxon>
        <taxon>Viridiplantae</taxon>
        <taxon>Streptophyta</taxon>
        <taxon>Embryophyta</taxon>
        <taxon>Tracheophyta</taxon>
        <taxon>Spermatophyta</taxon>
        <taxon>Magnoliopsida</taxon>
        <taxon>eudicotyledons</taxon>
        <taxon>Gunneridae</taxon>
        <taxon>Pentapetalae</taxon>
        <taxon>rosids</taxon>
        <taxon>fabids</taxon>
        <taxon>Fabales</taxon>
        <taxon>Fabaceae</taxon>
        <taxon>Papilionoideae</taxon>
        <taxon>50 kb inversion clade</taxon>
        <taxon>dalbergioids sensu lato</taxon>
        <taxon>Dalbergieae</taxon>
        <taxon>Pterocarpus clade</taxon>
        <taxon>Arachis</taxon>
    </lineage>
</organism>
<keyword evidence="3" id="KW-1185">Reference proteome</keyword>
<dbReference type="AlphaFoldDB" id="A0A444Y9G6"/>
<dbReference type="Proteomes" id="UP000289738">
    <property type="component" value="Chromosome B07"/>
</dbReference>
<protein>
    <submittedName>
        <fullName evidence="2">Uncharacterized protein</fullName>
    </submittedName>
</protein>
<dbReference type="EMBL" id="SDMP01000017">
    <property type="protein sequence ID" value="RYQ98569.1"/>
    <property type="molecule type" value="Genomic_DNA"/>
</dbReference>
<comment type="caution">
    <text evidence="2">The sequence shown here is derived from an EMBL/GenBank/DDBJ whole genome shotgun (WGS) entry which is preliminary data.</text>
</comment>
<name>A0A444Y9G6_ARAHY</name>
<evidence type="ECO:0000313" key="3">
    <source>
        <dbReference type="Proteomes" id="UP000289738"/>
    </source>
</evidence>